<dbReference type="KEGG" id="cfc:CFLV_08525"/>
<evidence type="ECO:0000313" key="3">
    <source>
        <dbReference type="Proteomes" id="UP000185479"/>
    </source>
</evidence>
<dbReference type="AlphaFoldDB" id="A0A1L7CN39"/>
<dbReference type="EMBL" id="CP009246">
    <property type="protein sequence ID" value="APT87238.1"/>
    <property type="molecule type" value="Genomic_DNA"/>
</dbReference>
<sequence>MGTGVLDGKGGLRGGGQISAYDEDDIRKVAESNFAEQKFLSPGDEVKIRTGKPYTYEDGRVERTGGMELGVKLDNFRLVDEISKGDPDAPADHPTHKDHKTGTWLCYDLTGRIIGADEKVKAGLEANSAEKLKSAMKEFNSGFKAGVQPIIDDSRSGLTLTDSYDVEVPPGSGTPLQRVYETGMPNVVDERDKAVFDETTNSLVTSKCVAVTGPAADESNDLDLGTTVSEQADIPEGVTGFTFTPSLDHVESYDAEPNWFTEVSGWRADL</sequence>
<dbReference type="RefSeq" id="WP_075730168.1">
    <property type="nucleotide sequence ID" value="NZ_JAKDST010000009.1"/>
</dbReference>
<protein>
    <submittedName>
        <fullName evidence="1">Uncharacterized protein</fullName>
    </submittedName>
</protein>
<organism evidence="1 3">
    <name type="scientific">Corynebacterium flavescens</name>
    <dbReference type="NCBI Taxonomy" id="28028"/>
    <lineage>
        <taxon>Bacteria</taxon>
        <taxon>Bacillati</taxon>
        <taxon>Actinomycetota</taxon>
        <taxon>Actinomycetes</taxon>
        <taxon>Mycobacteriales</taxon>
        <taxon>Corynebacteriaceae</taxon>
        <taxon>Corynebacterium</taxon>
    </lineage>
</organism>
<accession>A0A1L7CN39</accession>
<name>A0A1L7CN39_CORFL</name>
<reference evidence="2 4" key="2">
    <citation type="submission" date="2019-06" db="EMBL/GenBank/DDBJ databases">
        <title>Whole genome shotgun sequence of Corynebacterium flavescens NBRC 14136.</title>
        <authorList>
            <person name="Hosoyama A."/>
            <person name="Uohara A."/>
            <person name="Ohji S."/>
            <person name="Ichikawa N."/>
        </authorList>
    </citation>
    <scope>NUCLEOTIDE SEQUENCE [LARGE SCALE GENOMIC DNA]</scope>
    <source>
        <strain evidence="2 4">NBRC 14136</strain>
    </source>
</reference>
<dbReference type="Proteomes" id="UP000315353">
    <property type="component" value="Unassembled WGS sequence"/>
</dbReference>
<evidence type="ECO:0000313" key="1">
    <source>
        <dbReference type="EMBL" id="APT87238.1"/>
    </source>
</evidence>
<dbReference type="Proteomes" id="UP000185479">
    <property type="component" value="Chromosome"/>
</dbReference>
<evidence type="ECO:0000313" key="2">
    <source>
        <dbReference type="EMBL" id="GEB98222.1"/>
    </source>
</evidence>
<gene>
    <name evidence="2" type="ORF">CFL01nite_17170</name>
    <name evidence="1" type="ORF">CFLV_08525</name>
</gene>
<dbReference type="EMBL" id="BJNB01000027">
    <property type="protein sequence ID" value="GEB98222.1"/>
    <property type="molecule type" value="Genomic_DNA"/>
</dbReference>
<proteinExistence type="predicted"/>
<reference evidence="1 3" key="1">
    <citation type="submission" date="2014-08" db="EMBL/GenBank/DDBJ databases">
        <title>Complete genome sequence of Corynebacterium flavescens OJ8(T)(=DSM 20296(T)), isolated from cheese.</title>
        <authorList>
            <person name="Ruckert C."/>
            <person name="Albersmeier A."/>
            <person name="Winkler A."/>
            <person name="Kalinowski J."/>
        </authorList>
    </citation>
    <scope>NUCLEOTIDE SEQUENCE [LARGE SCALE GENOMIC DNA]</scope>
    <source>
        <strain evidence="1 3">OJ8</strain>
    </source>
</reference>
<evidence type="ECO:0000313" key="4">
    <source>
        <dbReference type="Proteomes" id="UP000315353"/>
    </source>
</evidence>
<keyword evidence="3" id="KW-1185">Reference proteome</keyword>